<evidence type="ECO:0000256" key="1">
    <source>
        <dbReference type="ARBA" id="ARBA00022617"/>
    </source>
</evidence>
<sequence>MNQFLNRIRAVSMLAACIALTPSPSDAAVKICTFPGSPSAALDRAVAHAAFAQANMVATFVEHGIGEGDDDGVSLRELDKTLARDCDVIAGFPRSSVADASGGKMRFSRGYLRAGYVSIETPGADLRDAAKRTVAAMYASPAQLIAVQQPDVTLDLENTSALTVEAVANGRAQRAIVWYPAVVAYRIAHPERDFSVAHANSPYADWHLTFAFGPKSEALRPRIDDALIALTKNGRLHELTKQWALPPETASARYLDMPSTASFVRQNIMLADANVSRAGRIIKVANEGGVSIEPPTFEQAQTSHGKTLYASSCAKCHGAQLQGVTAPALQGPAFAPAANSHLTVGGIFGYMATNMPADRPGKMKDQDYADIMAFLLMSNGYKPGGAKMTANSARSSKLPLNAGPAH</sequence>
<dbReference type="GO" id="GO:0009055">
    <property type="term" value="F:electron transfer activity"/>
    <property type="evidence" value="ECO:0007669"/>
    <property type="project" value="InterPro"/>
</dbReference>
<dbReference type="EMBL" id="AP013061">
    <property type="protein sequence ID" value="BAN27347.1"/>
    <property type="molecule type" value="Genomic_DNA"/>
</dbReference>
<accession>R4X4I6</accession>
<keyword evidence="8" id="KW-0614">Plasmid</keyword>
<dbReference type="InterPro" id="IPR009056">
    <property type="entry name" value="Cyt_c-like_dom"/>
</dbReference>
<dbReference type="Proteomes" id="UP000013966">
    <property type="component" value="Plasmid p1"/>
</dbReference>
<dbReference type="PATRIC" id="fig|758793.3.peg.5558"/>
<keyword evidence="2 4" id="KW-0479">Metal-binding</keyword>
<reference evidence="8 9" key="2">
    <citation type="journal article" date="2018" name="Int. J. Syst. Evol. Microbiol.">
        <title>Burkholderia insecticola sp. nov., a gut symbiotic bacterium of the bean bug Riptortus pedestris.</title>
        <authorList>
            <person name="Takeshita K."/>
            <person name="Tamaki H."/>
            <person name="Ohbayashi T."/>
            <person name="Meng X.-Y."/>
            <person name="Sone T."/>
            <person name="Mitani Y."/>
            <person name="Peeters C."/>
            <person name="Kikuchi Y."/>
            <person name="Vandamme P."/>
        </authorList>
    </citation>
    <scope>NUCLEOTIDE SEQUENCE [LARGE SCALE GENOMIC DNA]</scope>
    <source>
        <strain evidence="8">RPE64</strain>
        <plasmid evidence="8 9">p1</plasmid>
    </source>
</reference>
<keyword evidence="6" id="KW-0732">Signal</keyword>
<dbReference type="SUPFAM" id="SSF46626">
    <property type="entry name" value="Cytochrome c"/>
    <property type="match status" value="1"/>
</dbReference>
<dbReference type="InterPro" id="IPR036909">
    <property type="entry name" value="Cyt_c-like_dom_sf"/>
</dbReference>
<proteinExistence type="predicted"/>
<dbReference type="InterPro" id="IPR051459">
    <property type="entry name" value="Cytochrome_c-type_DH"/>
</dbReference>
<protein>
    <submittedName>
        <fullName evidence="8">Cytochrome c class I</fullName>
    </submittedName>
</protein>
<geneLocation type="plasmid" evidence="8 9">
    <name>p1</name>
</geneLocation>
<keyword evidence="9" id="KW-1185">Reference proteome</keyword>
<gene>
    <name evidence="8" type="ORF">BRPE64_DCDS04110</name>
</gene>
<dbReference type="PROSITE" id="PS51007">
    <property type="entry name" value="CYTC"/>
    <property type="match status" value="1"/>
</dbReference>
<dbReference type="OrthoDB" id="9779283at2"/>
<dbReference type="HOGENOM" id="CLU_660002_0_0_4"/>
<name>R4X4I6_9BURK</name>
<feature type="chain" id="PRO_5004373107" evidence="6">
    <location>
        <begin position="28"/>
        <end position="406"/>
    </location>
</feature>
<dbReference type="GO" id="GO:0020037">
    <property type="term" value="F:heme binding"/>
    <property type="evidence" value="ECO:0007669"/>
    <property type="project" value="InterPro"/>
</dbReference>
<evidence type="ECO:0000256" key="4">
    <source>
        <dbReference type="PROSITE-ProRule" id="PRU00433"/>
    </source>
</evidence>
<organism evidence="8 9">
    <name type="scientific">Caballeronia insecticola</name>
    <dbReference type="NCBI Taxonomy" id="758793"/>
    <lineage>
        <taxon>Bacteria</taxon>
        <taxon>Pseudomonadati</taxon>
        <taxon>Pseudomonadota</taxon>
        <taxon>Betaproteobacteria</taxon>
        <taxon>Burkholderiales</taxon>
        <taxon>Burkholderiaceae</taxon>
        <taxon>Caballeronia</taxon>
    </lineage>
</organism>
<evidence type="ECO:0000256" key="5">
    <source>
        <dbReference type="SAM" id="MobiDB-lite"/>
    </source>
</evidence>
<dbReference type="GO" id="GO:0046872">
    <property type="term" value="F:metal ion binding"/>
    <property type="evidence" value="ECO:0007669"/>
    <property type="project" value="UniProtKB-KW"/>
</dbReference>
<dbReference type="Gene3D" id="3.40.190.10">
    <property type="entry name" value="Periplasmic binding protein-like II"/>
    <property type="match status" value="2"/>
</dbReference>
<evidence type="ECO:0000259" key="7">
    <source>
        <dbReference type="PROSITE" id="PS51007"/>
    </source>
</evidence>
<evidence type="ECO:0000256" key="3">
    <source>
        <dbReference type="ARBA" id="ARBA00023004"/>
    </source>
</evidence>
<dbReference type="KEGG" id="buo:BRPE64_DCDS04110"/>
<feature type="signal peptide" evidence="6">
    <location>
        <begin position="1"/>
        <end position="27"/>
    </location>
</feature>
<dbReference type="RefSeq" id="WP_016348056.1">
    <property type="nucleotide sequence ID" value="NC_021289.1"/>
</dbReference>
<dbReference type="AlphaFoldDB" id="R4X4I6"/>
<evidence type="ECO:0000313" key="9">
    <source>
        <dbReference type="Proteomes" id="UP000013966"/>
    </source>
</evidence>
<evidence type="ECO:0000313" key="8">
    <source>
        <dbReference type="EMBL" id="BAN27347.1"/>
    </source>
</evidence>
<dbReference type="PANTHER" id="PTHR35008:SF4">
    <property type="entry name" value="BLL4482 PROTEIN"/>
    <property type="match status" value="1"/>
</dbReference>
<keyword evidence="1 4" id="KW-0349">Heme</keyword>
<evidence type="ECO:0000256" key="2">
    <source>
        <dbReference type="ARBA" id="ARBA00022723"/>
    </source>
</evidence>
<dbReference type="PANTHER" id="PTHR35008">
    <property type="entry name" value="BLL4482 PROTEIN-RELATED"/>
    <property type="match status" value="1"/>
</dbReference>
<dbReference type="Pfam" id="PF13442">
    <property type="entry name" value="Cytochrome_CBB3"/>
    <property type="match status" value="1"/>
</dbReference>
<reference evidence="8 9" key="1">
    <citation type="journal article" date="2013" name="Genome Announc.">
        <title>Complete Genome Sequence of Burkholderia sp. Strain RPE64, Bacterial Symbiont of the Bean Bug Riptortus pedestris.</title>
        <authorList>
            <person name="Shibata T.F."/>
            <person name="Maeda T."/>
            <person name="Nikoh N."/>
            <person name="Yamaguchi K."/>
            <person name="Oshima K."/>
            <person name="Hattori M."/>
            <person name="Nishiyama T."/>
            <person name="Hasebe M."/>
            <person name="Fukatsu T."/>
            <person name="Kikuchi Y."/>
            <person name="Shigenobu S."/>
        </authorList>
    </citation>
    <scope>NUCLEOTIDE SEQUENCE [LARGE SCALE GENOMIC DNA]</scope>
    <source>
        <plasmid evidence="8 9">p1</plasmid>
    </source>
</reference>
<dbReference type="SUPFAM" id="SSF53850">
    <property type="entry name" value="Periplasmic binding protein-like II"/>
    <property type="match status" value="1"/>
</dbReference>
<evidence type="ECO:0000256" key="6">
    <source>
        <dbReference type="SAM" id="SignalP"/>
    </source>
</evidence>
<feature type="region of interest" description="Disordered" evidence="5">
    <location>
        <begin position="386"/>
        <end position="406"/>
    </location>
</feature>
<keyword evidence="3 4" id="KW-0408">Iron</keyword>
<dbReference type="Gene3D" id="1.10.760.10">
    <property type="entry name" value="Cytochrome c-like domain"/>
    <property type="match status" value="1"/>
</dbReference>
<feature type="domain" description="Cytochrome c" evidence="7">
    <location>
        <begin position="300"/>
        <end position="379"/>
    </location>
</feature>